<dbReference type="EMBL" id="KN835241">
    <property type="protein sequence ID" value="KIK42374.1"/>
    <property type="molecule type" value="Genomic_DNA"/>
</dbReference>
<reference evidence="1 2" key="1">
    <citation type="submission" date="2014-04" db="EMBL/GenBank/DDBJ databases">
        <authorList>
            <consortium name="DOE Joint Genome Institute"/>
            <person name="Kuo A."/>
            <person name="Ruytinx J."/>
            <person name="Rineau F."/>
            <person name="Colpaert J."/>
            <person name="Kohler A."/>
            <person name="Nagy L.G."/>
            <person name="Floudas D."/>
            <person name="Copeland A."/>
            <person name="Barry K.W."/>
            <person name="Cichocki N."/>
            <person name="Veneault-Fourrey C."/>
            <person name="LaButti K."/>
            <person name="Lindquist E.A."/>
            <person name="Lipzen A."/>
            <person name="Lundell T."/>
            <person name="Morin E."/>
            <person name="Murat C."/>
            <person name="Sun H."/>
            <person name="Tunlid A."/>
            <person name="Henrissat B."/>
            <person name="Grigoriev I.V."/>
            <person name="Hibbett D.S."/>
            <person name="Martin F."/>
            <person name="Nordberg H.P."/>
            <person name="Cantor M.N."/>
            <person name="Hua S.X."/>
        </authorList>
    </citation>
    <scope>NUCLEOTIDE SEQUENCE [LARGE SCALE GENOMIC DNA]</scope>
    <source>
        <strain evidence="1 2">UH-Slu-Lm8-n1</strain>
    </source>
</reference>
<evidence type="ECO:0000313" key="1">
    <source>
        <dbReference type="EMBL" id="KIK42374.1"/>
    </source>
</evidence>
<evidence type="ECO:0000313" key="2">
    <source>
        <dbReference type="Proteomes" id="UP000054485"/>
    </source>
</evidence>
<protein>
    <submittedName>
        <fullName evidence="1">Uncharacterized protein</fullName>
    </submittedName>
</protein>
<reference evidence="2" key="2">
    <citation type="submission" date="2015-01" db="EMBL/GenBank/DDBJ databases">
        <title>Evolutionary Origins and Diversification of the Mycorrhizal Mutualists.</title>
        <authorList>
            <consortium name="DOE Joint Genome Institute"/>
            <consortium name="Mycorrhizal Genomics Consortium"/>
            <person name="Kohler A."/>
            <person name="Kuo A."/>
            <person name="Nagy L.G."/>
            <person name="Floudas D."/>
            <person name="Copeland A."/>
            <person name="Barry K.W."/>
            <person name="Cichocki N."/>
            <person name="Veneault-Fourrey C."/>
            <person name="LaButti K."/>
            <person name="Lindquist E.A."/>
            <person name="Lipzen A."/>
            <person name="Lundell T."/>
            <person name="Morin E."/>
            <person name="Murat C."/>
            <person name="Riley R."/>
            <person name="Ohm R."/>
            <person name="Sun H."/>
            <person name="Tunlid A."/>
            <person name="Henrissat B."/>
            <person name="Grigoriev I.V."/>
            <person name="Hibbett D.S."/>
            <person name="Martin F."/>
        </authorList>
    </citation>
    <scope>NUCLEOTIDE SEQUENCE [LARGE SCALE GENOMIC DNA]</scope>
    <source>
        <strain evidence="2">UH-Slu-Lm8-n1</strain>
    </source>
</reference>
<accession>A0A0D0AX27</accession>
<dbReference type="InParanoid" id="A0A0D0AX27"/>
<name>A0A0D0AX27_9AGAM</name>
<gene>
    <name evidence="1" type="ORF">CY34DRAFT_805035</name>
</gene>
<dbReference type="Proteomes" id="UP000054485">
    <property type="component" value="Unassembled WGS sequence"/>
</dbReference>
<organism evidence="1 2">
    <name type="scientific">Suillus luteus UH-Slu-Lm8-n1</name>
    <dbReference type="NCBI Taxonomy" id="930992"/>
    <lineage>
        <taxon>Eukaryota</taxon>
        <taxon>Fungi</taxon>
        <taxon>Dikarya</taxon>
        <taxon>Basidiomycota</taxon>
        <taxon>Agaricomycotina</taxon>
        <taxon>Agaricomycetes</taxon>
        <taxon>Agaricomycetidae</taxon>
        <taxon>Boletales</taxon>
        <taxon>Suillineae</taxon>
        <taxon>Suillaceae</taxon>
        <taxon>Suillus</taxon>
    </lineage>
</organism>
<proteinExistence type="predicted"/>
<dbReference type="HOGENOM" id="CLU_2887301_0_0_1"/>
<keyword evidence="2" id="KW-1185">Reference proteome</keyword>
<dbReference type="AlphaFoldDB" id="A0A0D0AX27"/>
<sequence length="63" mass="7295">MQFQQASLKGHATTAKLCLPDLPVTYTTLSRPHCLFALLRDCCWLCTRLAGKVRRVQVRYWEV</sequence>